<gene>
    <name evidence="1" type="ORF">QNI29_05250</name>
</gene>
<evidence type="ECO:0000313" key="2">
    <source>
        <dbReference type="Proteomes" id="UP001236652"/>
    </source>
</evidence>
<dbReference type="Proteomes" id="UP001236652">
    <property type="component" value="Chromosome"/>
</dbReference>
<keyword evidence="2" id="KW-1185">Reference proteome</keyword>
<keyword evidence="1" id="KW-0808">Transferase</keyword>
<dbReference type="EC" id="2.7.7.-" evidence="1"/>
<name>A0ABY8V4J4_9BACI</name>
<evidence type="ECO:0000313" key="1">
    <source>
        <dbReference type="EMBL" id="WIG00138.1"/>
    </source>
</evidence>
<sequence length="237" mass="27398">MDRLSPEKAAGLFVDAFYPKCKAALLAGSTVRGEETEKSDLDIIIFDDTRLASYRESLIAYEWPVEVFVYSLSSYQSFFERDVERARPSLPRMVAEGVIIKGWDVVMPIKAEADYLLNLGPEKWTEETIRTKRYFLTDTLDDFIGSQDRTDAMCVSWTLADKLSEFVLRTNRKWIGSSKWMIRSLKDYDPQFATRFIDAFDRFYTYGDKESVIQLTEDVLQPFGGRLFEGFVLGEKE</sequence>
<accession>A0ABY8V4J4</accession>
<protein>
    <submittedName>
        <fullName evidence="1">Nucleotidyltransferase domain-containing protein</fullName>
        <ecNumber evidence="1">2.7.7.-</ecNumber>
    </submittedName>
</protein>
<dbReference type="Gene3D" id="3.30.460.10">
    <property type="entry name" value="Beta Polymerase, domain 2"/>
    <property type="match status" value="1"/>
</dbReference>
<proteinExistence type="predicted"/>
<dbReference type="GO" id="GO:0016779">
    <property type="term" value="F:nucleotidyltransferase activity"/>
    <property type="evidence" value="ECO:0007669"/>
    <property type="project" value="UniProtKB-KW"/>
</dbReference>
<dbReference type="InterPro" id="IPR043519">
    <property type="entry name" value="NT_sf"/>
</dbReference>
<organism evidence="1 2">
    <name type="scientific">Pontibacillus chungwhensis</name>
    <dbReference type="NCBI Taxonomy" id="265426"/>
    <lineage>
        <taxon>Bacteria</taxon>
        <taxon>Bacillati</taxon>
        <taxon>Bacillota</taxon>
        <taxon>Bacilli</taxon>
        <taxon>Bacillales</taxon>
        <taxon>Bacillaceae</taxon>
        <taxon>Pontibacillus</taxon>
    </lineage>
</organism>
<dbReference type="SUPFAM" id="SSF81301">
    <property type="entry name" value="Nucleotidyltransferase"/>
    <property type="match status" value="1"/>
</dbReference>
<reference evidence="1 2" key="1">
    <citation type="submission" date="2023-05" db="EMBL/GenBank/DDBJ databases">
        <title>Comparative genomics reveals the evidence of polycyclic aromatic hydrocarbons degradation in moderately halophilic genus Pontibacillus.</title>
        <authorList>
            <person name="Yang H."/>
            <person name="Qian Z."/>
        </authorList>
    </citation>
    <scope>NUCLEOTIDE SEQUENCE [LARGE SCALE GENOMIC DNA]</scope>
    <source>
        <strain evidence="2">HN14</strain>
    </source>
</reference>
<keyword evidence="1" id="KW-0548">Nucleotidyltransferase</keyword>
<dbReference type="CDD" id="cd05403">
    <property type="entry name" value="NT_KNTase_like"/>
    <property type="match status" value="1"/>
</dbReference>
<dbReference type="EMBL" id="CP126446">
    <property type="protein sequence ID" value="WIG00138.1"/>
    <property type="molecule type" value="Genomic_DNA"/>
</dbReference>